<organism evidence="1 2">
    <name type="scientific">Mesorhizobium waimense</name>
    <dbReference type="NCBI Taxonomy" id="1300307"/>
    <lineage>
        <taxon>Bacteria</taxon>
        <taxon>Pseudomonadati</taxon>
        <taxon>Pseudomonadota</taxon>
        <taxon>Alphaproteobacteria</taxon>
        <taxon>Hyphomicrobiales</taxon>
        <taxon>Phyllobacteriaceae</taxon>
        <taxon>Mesorhizobium</taxon>
    </lineage>
</organism>
<dbReference type="OrthoDB" id="8094964at2"/>
<protein>
    <submittedName>
        <fullName evidence="1">Uncharacterized protein</fullName>
    </submittedName>
</protein>
<comment type="caution">
    <text evidence="1">The sequence shown here is derived from an EMBL/GenBank/DDBJ whole genome shotgun (WGS) entry which is preliminary data.</text>
</comment>
<keyword evidence="2" id="KW-1185">Reference proteome</keyword>
<dbReference type="RefSeq" id="WP_120016708.1">
    <property type="nucleotide sequence ID" value="NZ_QZWZ01000020.1"/>
</dbReference>
<dbReference type="AlphaFoldDB" id="A0A3A5KSU4"/>
<name>A0A3A5KSU4_9HYPH</name>
<evidence type="ECO:0000313" key="2">
    <source>
        <dbReference type="Proteomes" id="UP000272706"/>
    </source>
</evidence>
<dbReference type="EMBL" id="QZWZ01000020">
    <property type="protein sequence ID" value="RJT34300.1"/>
    <property type="molecule type" value="Genomic_DNA"/>
</dbReference>
<sequence length="66" mass="7548">MDEAANDLRALRYVADITRKLAKMLSRTRYHMLVYFLEMTAVEADNLANAQDPKRKGAKAPPEPRN</sequence>
<proteinExistence type="predicted"/>
<dbReference type="Proteomes" id="UP000272706">
    <property type="component" value="Unassembled WGS sequence"/>
</dbReference>
<gene>
    <name evidence="1" type="ORF">D3227_23735</name>
</gene>
<accession>A0A3A5KSU4</accession>
<reference evidence="1 2" key="1">
    <citation type="submission" date="2018-09" db="EMBL/GenBank/DDBJ databases">
        <title>Mesorhizobium carmichaelinearum sp. nov. isolated from Carmichaelinea spp. root nodules in New Zealand.</title>
        <authorList>
            <person name="De Meyer S.E."/>
        </authorList>
    </citation>
    <scope>NUCLEOTIDE SEQUENCE [LARGE SCALE GENOMIC DNA]</scope>
    <source>
        <strain evidence="1 2">ICMP19557</strain>
    </source>
</reference>
<evidence type="ECO:0000313" key="1">
    <source>
        <dbReference type="EMBL" id="RJT34300.1"/>
    </source>
</evidence>